<dbReference type="AlphaFoldDB" id="A0A1B9XWM3"/>
<evidence type="ECO:0000256" key="1">
    <source>
        <dbReference type="SAM" id="SignalP"/>
    </source>
</evidence>
<gene>
    <name evidence="2" type="ORF">BA195_13290</name>
</gene>
<accession>A0A1B9XWM3</accession>
<dbReference type="OrthoDB" id="7593748at2"/>
<dbReference type="EMBL" id="MAKX01000041">
    <property type="protein sequence ID" value="OCK41952.1"/>
    <property type="molecule type" value="Genomic_DNA"/>
</dbReference>
<dbReference type="PROSITE" id="PS51257">
    <property type="entry name" value="PROKAR_LIPOPROTEIN"/>
    <property type="match status" value="1"/>
</dbReference>
<reference evidence="2 3" key="1">
    <citation type="submission" date="2016-06" db="EMBL/GenBank/DDBJ databases">
        <title>Draft Genome Sequence of Tenacibaculum soleae UCD-KL19.</title>
        <authorList>
            <person name="Eisen J.A."/>
            <person name="Coil D.A."/>
            <person name="Lujan K.M."/>
        </authorList>
    </citation>
    <scope>NUCLEOTIDE SEQUENCE [LARGE SCALE GENOMIC DNA]</scope>
    <source>
        <strain evidence="2 3">UCD-KL19</strain>
    </source>
</reference>
<evidence type="ECO:0008006" key="4">
    <source>
        <dbReference type="Google" id="ProtNLM"/>
    </source>
</evidence>
<organism evidence="2 3">
    <name type="scientific">Tenacibaculum soleae</name>
    <dbReference type="NCBI Taxonomy" id="447689"/>
    <lineage>
        <taxon>Bacteria</taxon>
        <taxon>Pseudomonadati</taxon>
        <taxon>Bacteroidota</taxon>
        <taxon>Flavobacteriia</taxon>
        <taxon>Flavobacteriales</taxon>
        <taxon>Flavobacteriaceae</taxon>
        <taxon>Tenacibaculum</taxon>
    </lineage>
</organism>
<name>A0A1B9XWM3_9FLAO</name>
<evidence type="ECO:0000313" key="2">
    <source>
        <dbReference type="EMBL" id="OCK41952.1"/>
    </source>
</evidence>
<feature type="chain" id="PRO_5008639930" description="Lipoprotein" evidence="1">
    <location>
        <begin position="22"/>
        <end position="255"/>
    </location>
</feature>
<proteinExistence type="predicted"/>
<keyword evidence="1" id="KW-0732">Signal</keyword>
<keyword evidence="3" id="KW-1185">Reference proteome</keyword>
<dbReference type="STRING" id="447689.BA195_13290"/>
<feature type="signal peptide" evidence="1">
    <location>
        <begin position="1"/>
        <end position="21"/>
    </location>
</feature>
<evidence type="ECO:0000313" key="3">
    <source>
        <dbReference type="Proteomes" id="UP000093186"/>
    </source>
</evidence>
<dbReference type="Proteomes" id="UP000093186">
    <property type="component" value="Unassembled WGS sequence"/>
</dbReference>
<sequence>MKRILTILLTAILLISCTSTKDLMKKVVVNNTEFYPIDPVEYGWTIPYIDTTTNLIGKRELIKASKTEITDFLKNQGTLVSIIENTINGELNYGASKVSSKNSYYRIVMDYTKYKNHHTKFGEAKVGVGLRLVAKVKTSNNKVNLGDLFALGLAAEANHLEGTLSVDVIGMDSKDITNILPFQSEINKTTIQNVMQALASIKAKIYDKDTDLYPHILSIKPNLGYGEMDLNTYNKELALKRDEVVKLLSVKKMGK</sequence>
<comment type="caution">
    <text evidence="2">The sequence shown here is derived from an EMBL/GenBank/DDBJ whole genome shotgun (WGS) entry which is preliminary data.</text>
</comment>
<protein>
    <recommendedName>
        <fullName evidence="4">Lipoprotein</fullName>
    </recommendedName>
</protein>
<dbReference type="RefSeq" id="WP_068706383.1">
    <property type="nucleotide sequence ID" value="NZ_JAUOSW010000009.1"/>
</dbReference>